<evidence type="ECO:0000256" key="1">
    <source>
        <dbReference type="SAM" id="Phobius"/>
    </source>
</evidence>
<proteinExistence type="predicted"/>
<name>A0ABZ1BZE6_9FIRM</name>
<evidence type="ECO:0000313" key="2">
    <source>
        <dbReference type="EMBL" id="WRP18113.1"/>
    </source>
</evidence>
<evidence type="ECO:0000313" key="3">
    <source>
        <dbReference type="Proteomes" id="UP001332192"/>
    </source>
</evidence>
<sequence length="358" mass="37089">MAARVPFMAAAGLALVVAGLVGLVRMGWVLPALSPALVARHGPLMVSAFLGTLISLERAVGLGKSWAYVAPAFGAAGSVMLLAGLPDLVAAAVFSAAATTLVAAFGAIYRIRPNRPNAVLALAAAMWLGGNVAWGAGVAMPLVVVWWSAFLVLTIAGERLELARIRTRAALAELAFFAASGAVALGPVISLATAPAGIAVTGAGLAGLGAWLVRYDIAWRTVRLPGLSRYIAWCLLPGYFWLIAGGVAWVLGPGVWGGGVYYDAMLHAVFLGFVMSMIFGHAPVIVPALLGVPVPYSRRLYAPLVLLHASLVSRIAGDLLLWMPLRLWSGIANVVAVLGFLAVLALTARTAGRLSSQK</sequence>
<feature type="transmembrane region" description="Helical" evidence="1">
    <location>
        <begin position="91"/>
        <end position="111"/>
    </location>
</feature>
<feature type="transmembrane region" description="Helical" evidence="1">
    <location>
        <begin position="169"/>
        <end position="190"/>
    </location>
</feature>
<evidence type="ECO:0008006" key="4">
    <source>
        <dbReference type="Google" id="ProtNLM"/>
    </source>
</evidence>
<dbReference type="EMBL" id="CP141615">
    <property type="protein sequence ID" value="WRP18113.1"/>
    <property type="molecule type" value="Genomic_DNA"/>
</dbReference>
<feature type="transmembrane region" description="Helical" evidence="1">
    <location>
        <begin position="66"/>
        <end position="85"/>
    </location>
</feature>
<reference evidence="2 3" key="1">
    <citation type="journal article" date="2024" name="Front. Microbiol.">
        <title>Novel thermophilic genera Geochorda gen. nov. and Carboxydochorda gen. nov. from the deep terrestrial subsurface reveal the ecophysiological diversity in the class Limnochordia.</title>
        <authorList>
            <person name="Karnachuk O.V."/>
            <person name="Lukina A.P."/>
            <person name="Avakyan M.R."/>
            <person name="Kadnikov V.V."/>
            <person name="Begmatov S."/>
            <person name="Beletsky A.V."/>
            <person name="Vlasova K.G."/>
            <person name="Novikov A.A."/>
            <person name="Shcherbakova V.A."/>
            <person name="Mardanov A.V."/>
            <person name="Ravin N.V."/>
        </authorList>
    </citation>
    <scope>NUCLEOTIDE SEQUENCE [LARGE SCALE GENOMIC DNA]</scope>
    <source>
        <strain evidence="2 3">L945</strain>
    </source>
</reference>
<accession>A0ABZ1BZE6</accession>
<gene>
    <name evidence="2" type="ORF">U7230_03665</name>
</gene>
<feature type="transmembrane region" description="Helical" evidence="1">
    <location>
        <begin position="327"/>
        <end position="348"/>
    </location>
</feature>
<protein>
    <recommendedName>
        <fullName evidence="4">NnrS family protein</fullName>
    </recommendedName>
</protein>
<keyword evidence="1" id="KW-0812">Transmembrane</keyword>
<feature type="transmembrane region" description="Helical" evidence="1">
    <location>
        <begin position="118"/>
        <end position="134"/>
    </location>
</feature>
<dbReference type="Proteomes" id="UP001332192">
    <property type="component" value="Chromosome"/>
</dbReference>
<feature type="transmembrane region" description="Helical" evidence="1">
    <location>
        <begin position="301"/>
        <end position="321"/>
    </location>
</feature>
<keyword evidence="1" id="KW-1133">Transmembrane helix</keyword>
<feature type="transmembrane region" description="Helical" evidence="1">
    <location>
        <begin position="140"/>
        <end position="157"/>
    </location>
</feature>
<feature type="transmembrane region" description="Helical" evidence="1">
    <location>
        <begin position="196"/>
        <end position="218"/>
    </location>
</feature>
<keyword evidence="3" id="KW-1185">Reference proteome</keyword>
<dbReference type="RefSeq" id="WP_324717384.1">
    <property type="nucleotide sequence ID" value="NZ_CP141615.1"/>
</dbReference>
<organism evidence="2 3">
    <name type="scientific">Carboxydichorda subterranea</name>
    <dbReference type="NCBI Taxonomy" id="3109565"/>
    <lineage>
        <taxon>Bacteria</taxon>
        <taxon>Bacillati</taxon>
        <taxon>Bacillota</taxon>
        <taxon>Limnochordia</taxon>
        <taxon>Limnochordales</taxon>
        <taxon>Geochordaceae</taxon>
        <taxon>Carboxydichorda</taxon>
    </lineage>
</organism>
<feature type="transmembrane region" description="Helical" evidence="1">
    <location>
        <begin position="230"/>
        <end position="252"/>
    </location>
</feature>
<feature type="transmembrane region" description="Helical" evidence="1">
    <location>
        <begin position="264"/>
        <end position="289"/>
    </location>
</feature>
<keyword evidence="1" id="KW-0472">Membrane</keyword>